<proteinExistence type="predicted"/>
<accession>A0AAE4UD72</accession>
<evidence type="ECO:0000313" key="3">
    <source>
        <dbReference type="EMBL" id="MDV7011728.1"/>
    </source>
</evidence>
<keyword evidence="2" id="KW-0732">Signal</keyword>
<evidence type="ECO:0000313" key="4">
    <source>
        <dbReference type="Proteomes" id="UP001187143"/>
    </source>
</evidence>
<reference evidence="3" key="1">
    <citation type="submission" date="2023-10" db="EMBL/GenBank/DDBJ databases">
        <title>Characterization and genome sequence of Mycobacterium intracellulare ABSURDO, a novel pathogenic isolate with three colony morphotypes that vary in growth and acid-fastness.</title>
        <authorList>
            <person name="Jude B.A."/>
            <person name="Robinson R.T."/>
        </authorList>
    </citation>
    <scope>NUCLEOTIDE SEQUENCE</scope>
    <source>
        <strain evidence="3">ABSURDO Component B</strain>
    </source>
</reference>
<dbReference type="EMBL" id="JAWLLD010000004">
    <property type="protein sequence ID" value="MDV7011728.1"/>
    <property type="molecule type" value="Genomic_DNA"/>
</dbReference>
<organism evidence="3 4">
    <name type="scientific">Mycobacterium intracellulare</name>
    <dbReference type="NCBI Taxonomy" id="1767"/>
    <lineage>
        <taxon>Bacteria</taxon>
        <taxon>Bacillati</taxon>
        <taxon>Actinomycetota</taxon>
        <taxon>Actinomycetes</taxon>
        <taxon>Mycobacteriales</taxon>
        <taxon>Mycobacteriaceae</taxon>
        <taxon>Mycobacterium</taxon>
        <taxon>Mycobacterium avium complex (MAC)</taxon>
    </lineage>
</organism>
<feature type="region of interest" description="Disordered" evidence="1">
    <location>
        <begin position="87"/>
        <end position="129"/>
    </location>
</feature>
<sequence length="177" mass="17986">MSPWVKPRIVVQTFAAFAVAVGELSACTAHADAPSFPDLSTYTPVSATDYTITYPNSGRPSPLQVIAFVTPDGVTCAFGNPPSAGCTGNNLPGMPPAAPSASGAPRLNSISTGSGSRPTGTPLDTNGQPPKTLPPFHSITVDGVICGVDNSGMTACKDPQGRGFVLSPHGSGWLPHV</sequence>
<evidence type="ECO:0008006" key="5">
    <source>
        <dbReference type="Google" id="ProtNLM"/>
    </source>
</evidence>
<evidence type="ECO:0000256" key="2">
    <source>
        <dbReference type="SAM" id="SignalP"/>
    </source>
</evidence>
<feature type="chain" id="PRO_5042004019" description="Lipoprotein" evidence="2">
    <location>
        <begin position="32"/>
        <end position="177"/>
    </location>
</feature>
<protein>
    <recommendedName>
        <fullName evidence="5">Lipoprotein</fullName>
    </recommendedName>
</protein>
<evidence type="ECO:0000256" key="1">
    <source>
        <dbReference type="SAM" id="MobiDB-lite"/>
    </source>
</evidence>
<dbReference type="Proteomes" id="UP001187143">
    <property type="component" value="Unassembled WGS sequence"/>
</dbReference>
<gene>
    <name evidence="3" type="ORF">R4F53_05340</name>
</gene>
<feature type="signal peptide" evidence="2">
    <location>
        <begin position="1"/>
        <end position="31"/>
    </location>
</feature>
<feature type="compositionally biased region" description="Polar residues" evidence="1">
    <location>
        <begin position="108"/>
        <end position="129"/>
    </location>
</feature>
<comment type="caution">
    <text evidence="3">The sequence shown here is derived from an EMBL/GenBank/DDBJ whole genome shotgun (WGS) entry which is preliminary data.</text>
</comment>
<dbReference type="AlphaFoldDB" id="A0AAE4UD72"/>
<name>A0AAE4UD72_MYCIT</name>